<keyword evidence="3" id="KW-1133">Transmembrane helix</keyword>
<name>A0ABS4ZJF4_9MICO</name>
<reference evidence="5 6" key="1">
    <citation type="submission" date="2021-03" db="EMBL/GenBank/DDBJ databases">
        <title>Sequencing the genomes of 1000 actinobacteria strains.</title>
        <authorList>
            <person name="Klenk H.-P."/>
        </authorList>
    </citation>
    <scope>NUCLEOTIDE SEQUENCE [LARGE SCALE GENOMIC DNA]</scope>
    <source>
        <strain evidence="5 6">DSM 24221</strain>
    </source>
</reference>
<proteinExistence type="inferred from homology"/>
<feature type="transmembrane region" description="Helical" evidence="3">
    <location>
        <begin position="116"/>
        <end position="134"/>
    </location>
</feature>
<organism evidence="5 6">
    <name type="scientific">Microbacterium amylolyticum</name>
    <dbReference type="NCBI Taxonomy" id="936337"/>
    <lineage>
        <taxon>Bacteria</taxon>
        <taxon>Bacillati</taxon>
        <taxon>Actinomycetota</taxon>
        <taxon>Actinomycetes</taxon>
        <taxon>Micrococcales</taxon>
        <taxon>Microbacteriaceae</taxon>
        <taxon>Microbacterium</taxon>
    </lineage>
</organism>
<keyword evidence="3" id="KW-0812">Transmembrane</keyword>
<feature type="transmembrane region" description="Helical" evidence="3">
    <location>
        <begin position="20"/>
        <end position="43"/>
    </location>
</feature>
<dbReference type="InterPro" id="IPR037185">
    <property type="entry name" value="EmrE-like"/>
</dbReference>
<sequence>MTTHSTPVVDTSDLSTQTRLGVGYGFAAYALWGLLPLYFVALAPTGPWETLGWRVVLSLVFCAVLLTVTRSWLLVLAVFRSPRLLMWTLVAGILIYANWQGFLFAAQTGHVLEASLGYFINPIATILLAVVFLHERLRPLQWVAVGVAAIRGTSFAVHDRSVSSSRGDATGTMGGIHHRVDRLHHPDRRHVPTGQTDAHRRTLTNPNSVVRA</sequence>
<comment type="similarity">
    <text evidence="1">Belongs to the EamA transporter family.</text>
</comment>
<dbReference type="PANTHER" id="PTHR22911:SF137">
    <property type="entry name" value="SOLUTE CARRIER FAMILY 35 MEMBER G2-RELATED"/>
    <property type="match status" value="1"/>
</dbReference>
<evidence type="ECO:0000313" key="5">
    <source>
        <dbReference type="EMBL" id="MBP2437406.1"/>
    </source>
</evidence>
<protein>
    <submittedName>
        <fullName evidence="5">EamA domain-containing membrane protein RarD</fullName>
    </submittedName>
</protein>
<feature type="transmembrane region" description="Helical" evidence="3">
    <location>
        <begin position="55"/>
        <end position="79"/>
    </location>
</feature>
<evidence type="ECO:0000313" key="6">
    <source>
        <dbReference type="Proteomes" id="UP001519362"/>
    </source>
</evidence>
<evidence type="ECO:0000256" key="3">
    <source>
        <dbReference type="SAM" id="Phobius"/>
    </source>
</evidence>
<feature type="transmembrane region" description="Helical" evidence="3">
    <location>
        <begin position="85"/>
        <end position="104"/>
    </location>
</feature>
<dbReference type="Proteomes" id="UP001519362">
    <property type="component" value="Unassembled WGS sequence"/>
</dbReference>
<feature type="domain" description="EamA" evidence="4">
    <location>
        <begin position="20"/>
        <end position="149"/>
    </location>
</feature>
<dbReference type="Pfam" id="PF00892">
    <property type="entry name" value="EamA"/>
    <property type="match status" value="1"/>
</dbReference>
<dbReference type="RefSeq" id="WP_378731545.1">
    <property type="nucleotide sequence ID" value="NZ_CP049253.1"/>
</dbReference>
<feature type="region of interest" description="Disordered" evidence="2">
    <location>
        <begin position="183"/>
        <end position="212"/>
    </location>
</feature>
<evidence type="ECO:0000256" key="1">
    <source>
        <dbReference type="ARBA" id="ARBA00007362"/>
    </source>
</evidence>
<keyword evidence="3" id="KW-0472">Membrane</keyword>
<comment type="caution">
    <text evidence="5">The sequence shown here is derived from an EMBL/GenBank/DDBJ whole genome shotgun (WGS) entry which is preliminary data.</text>
</comment>
<dbReference type="SUPFAM" id="SSF103481">
    <property type="entry name" value="Multidrug resistance efflux transporter EmrE"/>
    <property type="match status" value="1"/>
</dbReference>
<dbReference type="PANTHER" id="PTHR22911">
    <property type="entry name" value="ACYL-MALONYL CONDENSING ENZYME-RELATED"/>
    <property type="match status" value="1"/>
</dbReference>
<dbReference type="InterPro" id="IPR000620">
    <property type="entry name" value="EamA_dom"/>
</dbReference>
<gene>
    <name evidence="5" type="ORF">JOF34_001992</name>
</gene>
<evidence type="ECO:0000259" key="4">
    <source>
        <dbReference type="Pfam" id="PF00892"/>
    </source>
</evidence>
<dbReference type="EMBL" id="JAGIOL010000001">
    <property type="protein sequence ID" value="MBP2437406.1"/>
    <property type="molecule type" value="Genomic_DNA"/>
</dbReference>
<evidence type="ECO:0000256" key="2">
    <source>
        <dbReference type="SAM" id="MobiDB-lite"/>
    </source>
</evidence>
<feature type="compositionally biased region" description="Polar residues" evidence="2">
    <location>
        <begin position="203"/>
        <end position="212"/>
    </location>
</feature>
<keyword evidence="6" id="KW-1185">Reference proteome</keyword>
<accession>A0ABS4ZJF4</accession>